<dbReference type="PANTHER" id="PTHR46481:SF10">
    <property type="entry name" value="ZINC FINGER BED DOMAIN-CONTAINING PROTEIN 39"/>
    <property type="match status" value="1"/>
</dbReference>
<reference evidence="9" key="1">
    <citation type="submission" date="2021-12" db="EMBL/GenBank/DDBJ databases">
        <authorList>
            <person name="King R."/>
        </authorList>
    </citation>
    <scope>NUCLEOTIDE SEQUENCE</scope>
</reference>
<accession>A0A9P0BEU8</accession>
<dbReference type="AlphaFoldDB" id="A0A9P0BEU8"/>
<dbReference type="InterPro" id="IPR012337">
    <property type="entry name" value="RNaseH-like_sf"/>
</dbReference>
<dbReference type="GO" id="GO:0008270">
    <property type="term" value="F:zinc ion binding"/>
    <property type="evidence" value="ECO:0007669"/>
    <property type="project" value="UniProtKB-KW"/>
</dbReference>
<keyword evidence="3" id="KW-0863">Zinc-finger</keyword>
<evidence type="ECO:0000256" key="3">
    <source>
        <dbReference type="ARBA" id="ARBA00022771"/>
    </source>
</evidence>
<dbReference type="Pfam" id="PF05699">
    <property type="entry name" value="Dimer_Tnp_hAT"/>
    <property type="match status" value="1"/>
</dbReference>
<evidence type="ECO:0000256" key="2">
    <source>
        <dbReference type="ARBA" id="ARBA00022723"/>
    </source>
</evidence>
<evidence type="ECO:0000256" key="5">
    <source>
        <dbReference type="ARBA" id="ARBA00023242"/>
    </source>
</evidence>
<dbReference type="Proteomes" id="UP001154078">
    <property type="component" value="Chromosome 8"/>
</dbReference>
<dbReference type="InterPro" id="IPR008906">
    <property type="entry name" value="HATC_C_dom"/>
</dbReference>
<evidence type="ECO:0000256" key="1">
    <source>
        <dbReference type="ARBA" id="ARBA00004123"/>
    </source>
</evidence>
<dbReference type="OrthoDB" id="6672003at2759"/>
<evidence type="ECO:0000313" key="9">
    <source>
        <dbReference type="EMBL" id="CAH0562808.1"/>
    </source>
</evidence>
<dbReference type="Pfam" id="PF04937">
    <property type="entry name" value="DUF659"/>
    <property type="match status" value="1"/>
</dbReference>
<dbReference type="GO" id="GO:0046983">
    <property type="term" value="F:protein dimerization activity"/>
    <property type="evidence" value="ECO:0007669"/>
    <property type="project" value="InterPro"/>
</dbReference>
<feature type="compositionally biased region" description="Basic and acidic residues" evidence="6">
    <location>
        <begin position="579"/>
        <end position="589"/>
    </location>
</feature>
<dbReference type="InterPro" id="IPR052035">
    <property type="entry name" value="ZnF_BED_domain_contain"/>
</dbReference>
<feature type="domain" description="DUF659" evidence="7">
    <location>
        <begin position="144"/>
        <end position="293"/>
    </location>
</feature>
<feature type="compositionally biased region" description="Low complexity" evidence="6">
    <location>
        <begin position="591"/>
        <end position="600"/>
    </location>
</feature>
<keyword evidence="4" id="KW-0862">Zinc</keyword>
<sequence length="610" mass="68810">MLGFHTNSKSSNYSSDMCTLQDGNSKVLFSSKKTPFVKCNYCSKEVVKNGTRMAQHLKKCYKCPNLVKQKYLKNVTDKENIEINVISSPASLLNYVDKIVPKTEQKATELLSRAIFASGCPFRLVESKYWQEFFKFIRPAFTVPSRHHISGDLLEKEYESVKSTVEEKIASTDSVGIMCDGWSNIRNESIINFVVTTPTPLLYKTLVTGKQPHTSEYLANQINNVIEKIGSQKVFGLVTDNAANMKAAWKILKNMNANTNLYMYGCFAHSLNLLFTDFRNLKTLKDFINEVVSIIKTIKQSHILLAAFKEKQNKNASILKLPIVTRWGSIVTSLESISINKHALQSLCIDDNIQGILQKHASFKNNILNENFWVNVQVFLEMLKPIATAIKFIEGDQPQMSSIVGIFKNLEEHVNKTDAIQAIFEASQKIPEIDENTILMELANYQAKEDFFKKDFLWLAVEKLSPIAWWKGFCKNTQISKLAVRFLSLPATSAACERSFSTYGSIHTAKKNRLTNEKAAKLVYISHNLRLTEVQLSTPIRETDIKELNNMDTSIPSTSKSLDALDVDSITPSTSKSLDAYKSDEKESSSSDDSSFSLHDTSSELDFESD</sequence>
<dbReference type="EMBL" id="OV121139">
    <property type="protein sequence ID" value="CAH0562808.1"/>
    <property type="molecule type" value="Genomic_DNA"/>
</dbReference>
<organism evidence="9 10">
    <name type="scientific">Brassicogethes aeneus</name>
    <name type="common">Rape pollen beetle</name>
    <name type="synonym">Meligethes aeneus</name>
    <dbReference type="NCBI Taxonomy" id="1431903"/>
    <lineage>
        <taxon>Eukaryota</taxon>
        <taxon>Metazoa</taxon>
        <taxon>Ecdysozoa</taxon>
        <taxon>Arthropoda</taxon>
        <taxon>Hexapoda</taxon>
        <taxon>Insecta</taxon>
        <taxon>Pterygota</taxon>
        <taxon>Neoptera</taxon>
        <taxon>Endopterygota</taxon>
        <taxon>Coleoptera</taxon>
        <taxon>Polyphaga</taxon>
        <taxon>Cucujiformia</taxon>
        <taxon>Nitidulidae</taxon>
        <taxon>Meligethinae</taxon>
        <taxon>Brassicogethes</taxon>
    </lineage>
</organism>
<evidence type="ECO:0000256" key="6">
    <source>
        <dbReference type="SAM" id="MobiDB-lite"/>
    </source>
</evidence>
<proteinExistence type="predicted"/>
<evidence type="ECO:0000259" key="7">
    <source>
        <dbReference type="Pfam" id="PF04937"/>
    </source>
</evidence>
<keyword evidence="5" id="KW-0539">Nucleus</keyword>
<name>A0A9P0BEU8_BRAAE</name>
<evidence type="ECO:0000313" key="10">
    <source>
        <dbReference type="Proteomes" id="UP001154078"/>
    </source>
</evidence>
<feature type="domain" description="HAT C-terminal dimerisation" evidence="8">
    <location>
        <begin position="445"/>
        <end position="529"/>
    </location>
</feature>
<keyword evidence="2" id="KW-0479">Metal-binding</keyword>
<gene>
    <name evidence="9" type="ORF">MELIAE_LOCUS11828</name>
</gene>
<feature type="region of interest" description="Disordered" evidence="6">
    <location>
        <begin position="569"/>
        <end position="610"/>
    </location>
</feature>
<protein>
    <submittedName>
        <fullName evidence="9">Uncharacterized protein</fullName>
    </submittedName>
</protein>
<keyword evidence="10" id="KW-1185">Reference proteome</keyword>
<comment type="subcellular location">
    <subcellularLocation>
        <location evidence="1">Nucleus</location>
    </subcellularLocation>
</comment>
<dbReference type="GO" id="GO:0005634">
    <property type="term" value="C:nucleus"/>
    <property type="evidence" value="ECO:0007669"/>
    <property type="project" value="UniProtKB-SubCell"/>
</dbReference>
<dbReference type="InterPro" id="IPR007021">
    <property type="entry name" value="DUF659"/>
</dbReference>
<evidence type="ECO:0000256" key="4">
    <source>
        <dbReference type="ARBA" id="ARBA00022833"/>
    </source>
</evidence>
<evidence type="ECO:0000259" key="8">
    <source>
        <dbReference type="Pfam" id="PF05699"/>
    </source>
</evidence>
<dbReference type="PANTHER" id="PTHR46481">
    <property type="entry name" value="ZINC FINGER BED DOMAIN-CONTAINING PROTEIN 4"/>
    <property type="match status" value="1"/>
</dbReference>
<dbReference type="SUPFAM" id="SSF53098">
    <property type="entry name" value="Ribonuclease H-like"/>
    <property type="match status" value="1"/>
</dbReference>